<protein>
    <submittedName>
        <fullName evidence="2">Uncharacterized protein</fullName>
    </submittedName>
</protein>
<dbReference type="EMBL" id="CAKOFQ010008052">
    <property type="protein sequence ID" value="CAH2011252.1"/>
    <property type="molecule type" value="Genomic_DNA"/>
</dbReference>
<evidence type="ECO:0000256" key="1">
    <source>
        <dbReference type="SAM" id="MobiDB-lite"/>
    </source>
</evidence>
<evidence type="ECO:0000313" key="2">
    <source>
        <dbReference type="EMBL" id="CAH2011252.1"/>
    </source>
</evidence>
<dbReference type="AlphaFoldDB" id="A0A9P0M8M7"/>
<feature type="region of interest" description="Disordered" evidence="1">
    <location>
        <begin position="1"/>
        <end position="20"/>
    </location>
</feature>
<accession>A0A9P0M8M7</accession>
<comment type="caution">
    <text evidence="2">The sequence shown here is derived from an EMBL/GenBank/DDBJ whole genome shotgun (WGS) entry which is preliminary data.</text>
</comment>
<dbReference type="Proteomes" id="UP001152888">
    <property type="component" value="Unassembled WGS sequence"/>
</dbReference>
<evidence type="ECO:0000313" key="3">
    <source>
        <dbReference type="Proteomes" id="UP001152888"/>
    </source>
</evidence>
<keyword evidence="3" id="KW-1185">Reference proteome</keyword>
<sequence length="20" mass="2343">MEDQQPKPNAFIRGSRNKII</sequence>
<gene>
    <name evidence="2" type="ORF">ACAOBT_LOCUS32066</name>
</gene>
<organism evidence="2 3">
    <name type="scientific">Acanthoscelides obtectus</name>
    <name type="common">Bean weevil</name>
    <name type="synonym">Bruchus obtectus</name>
    <dbReference type="NCBI Taxonomy" id="200917"/>
    <lineage>
        <taxon>Eukaryota</taxon>
        <taxon>Metazoa</taxon>
        <taxon>Ecdysozoa</taxon>
        <taxon>Arthropoda</taxon>
        <taxon>Hexapoda</taxon>
        <taxon>Insecta</taxon>
        <taxon>Pterygota</taxon>
        <taxon>Neoptera</taxon>
        <taxon>Endopterygota</taxon>
        <taxon>Coleoptera</taxon>
        <taxon>Polyphaga</taxon>
        <taxon>Cucujiformia</taxon>
        <taxon>Chrysomeloidea</taxon>
        <taxon>Chrysomelidae</taxon>
        <taxon>Bruchinae</taxon>
        <taxon>Bruchini</taxon>
        <taxon>Acanthoscelides</taxon>
    </lineage>
</organism>
<reference evidence="2" key="1">
    <citation type="submission" date="2022-03" db="EMBL/GenBank/DDBJ databases">
        <authorList>
            <person name="Sayadi A."/>
        </authorList>
    </citation>
    <scope>NUCLEOTIDE SEQUENCE</scope>
</reference>
<name>A0A9P0M8M7_ACAOB</name>
<proteinExistence type="predicted"/>